<name>A0A024FT74_9STRA</name>
<dbReference type="PANTHER" id="PTHR13510">
    <property type="entry name" value="FYVE-FINGER-CONTAINING RAB5 EFFECTOR PROTEIN RABENOSYN-5-RELATED"/>
    <property type="match status" value="1"/>
</dbReference>
<protein>
    <recommendedName>
        <fullName evidence="3">FYVE-type domain-containing protein</fullName>
    </recommendedName>
</protein>
<dbReference type="AlphaFoldDB" id="A0A024FT74"/>
<comment type="caution">
    <text evidence="1">The sequence shown here is derived from an EMBL/GenBank/DDBJ whole genome shotgun (WGS) entry which is preliminary data.</text>
</comment>
<dbReference type="EMBL" id="CAIX01000083">
    <property type="protein sequence ID" value="CCI10082.1"/>
    <property type="molecule type" value="Genomic_DNA"/>
</dbReference>
<organism evidence="1 2">
    <name type="scientific">Albugo candida</name>
    <dbReference type="NCBI Taxonomy" id="65357"/>
    <lineage>
        <taxon>Eukaryota</taxon>
        <taxon>Sar</taxon>
        <taxon>Stramenopiles</taxon>
        <taxon>Oomycota</taxon>
        <taxon>Peronosporomycetes</taxon>
        <taxon>Albuginales</taxon>
        <taxon>Albuginaceae</taxon>
        <taxon>Albugo</taxon>
    </lineage>
</organism>
<dbReference type="InParanoid" id="A0A024FT74"/>
<dbReference type="InterPro" id="IPR052727">
    <property type="entry name" value="Rab4/Rab5_effector"/>
</dbReference>
<evidence type="ECO:0008006" key="3">
    <source>
        <dbReference type="Google" id="ProtNLM"/>
    </source>
</evidence>
<gene>
    <name evidence="1" type="ORF">BN9_057670</name>
</gene>
<dbReference type="Proteomes" id="UP000053237">
    <property type="component" value="Unassembled WGS sequence"/>
</dbReference>
<evidence type="ECO:0000313" key="2">
    <source>
        <dbReference type="Proteomes" id="UP000053237"/>
    </source>
</evidence>
<dbReference type="OrthoDB" id="163080at2759"/>
<accession>A0A024FT74</accession>
<reference evidence="1 2" key="1">
    <citation type="submission" date="2012-05" db="EMBL/GenBank/DDBJ databases">
        <title>Recombination and specialization in a pathogen metapopulation.</title>
        <authorList>
            <person name="Gardiner A."/>
            <person name="Kemen E."/>
            <person name="Schultz-Larsen T."/>
            <person name="MacLean D."/>
            <person name="Van Oosterhout C."/>
            <person name="Jones J.D.G."/>
        </authorList>
    </citation>
    <scope>NUCLEOTIDE SEQUENCE [LARGE SCALE GENOMIC DNA]</scope>
    <source>
        <strain evidence="1 2">Ac Nc2</strain>
    </source>
</reference>
<sequence length="555" mass="63302">MKSRTSFDTSDSGRVALRPQFPLPSDYFSKCVISSEKTRAYKNQMQDMLRKGLHEECQLVHPASKLGDGIVYNRKRVCRLLCPSVWSIKNGPIVPEDLIHSRSNAPFRIKFSRKRKAMQAVCVSHVQGKLEDFMYGMQHSTSEEYRAFAHLTHDRILDAAILANMESGTEDDPFRFLGIKWSVHAPFGKRLSKRQDMCCVESSGLSRDQNGLLFGYKCMEAIHEPSLCPLFSEKYVSRVQMLKSVCISRQITPEIVQIYTSMTIPCENTLHRKLLQYQIANSLLSMDSRVQCGMAKKLLSLAWKRQEDEQKCHYFSKIRRCSFPSVRKQRIAKKWPFVRSYCCNCIFGRRARRMCQLCQSRVCKQCTLHHPIFAIGNKKTWNVCNNCVAEAHKLPVDPRIGLKLREKMEKDLAFETSISGSSFATSSTNSSSSVGRMLMPNPQYSPMHLTSLGERYFPTYRLARKSLTSTQNSQRTCANQSLADTRTSSYGHGTALEVALMESPSCWGDPLLQSSRSRKLSLGEASYIQGECWDSIPCSESVFSNTFFEHELMRS</sequence>
<dbReference type="PANTHER" id="PTHR13510:SF44">
    <property type="entry name" value="RABENOSYN-5"/>
    <property type="match status" value="1"/>
</dbReference>
<proteinExistence type="predicted"/>
<keyword evidence="2" id="KW-1185">Reference proteome</keyword>
<evidence type="ECO:0000313" key="1">
    <source>
        <dbReference type="EMBL" id="CCI10082.1"/>
    </source>
</evidence>